<sequence length="367" mass="41075">MSSSEFESESVASESSYADYVERLRVKPASLPDVQQFNRPFDSGEGPSEFKSRSSSRDPSKPCSRHSFEPQTRTRAIQIMRGELLDTMVSERRSGDTRQGKKVESFLESRAEANYKQMVSERHGVVTEENMESTKVEQRNPEVQYSEGLAFPGTSMYTESSGSVDLPKTDTSSREKFLSGEASAEDRSTTETGEQYEEEGEGGSLRAHYEKSLDEERMQCEEKLLALRIRKWQQGSMMAEEETFHPETDLPTPAQMQYMEPAGHMHTQQEATQSVTVESETSSFHKSPRVKARMVDPEATTPRSPQVKARGDEAEMCATAEAKSEEVGAQLMLVPKSPRIKARAEMEVELSPKAKARAEDRLGESPG</sequence>
<feature type="region of interest" description="Disordered" evidence="1">
    <location>
        <begin position="263"/>
        <end position="312"/>
    </location>
</feature>
<evidence type="ECO:0000313" key="3">
    <source>
        <dbReference type="Proteomes" id="UP001228049"/>
    </source>
</evidence>
<dbReference type="GO" id="GO:0016301">
    <property type="term" value="F:kinase activity"/>
    <property type="evidence" value="ECO:0007669"/>
    <property type="project" value="UniProtKB-KW"/>
</dbReference>
<feature type="compositionally biased region" description="Basic and acidic residues" evidence="1">
    <location>
        <begin position="167"/>
        <end position="189"/>
    </location>
</feature>
<keyword evidence="3" id="KW-1185">Reference proteome</keyword>
<comment type="caution">
    <text evidence="2">The sequence shown here is derived from an EMBL/GenBank/DDBJ whole genome shotgun (WGS) entry which is preliminary data.</text>
</comment>
<dbReference type="EMBL" id="JASDAP010000286">
    <property type="protein sequence ID" value="KAK1875084.1"/>
    <property type="molecule type" value="Genomic_DNA"/>
</dbReference>
<dbReference type="Proteomes" id="UP001228049">
    <property type="component" value="Unassembled WGS sequence"/>
</dbReference>
<keyword evidence="2" id="KW-0808">Transferase</keyword>
<feature type="region of interest" description="Disordered" evidence="1">
    <location>
        <begin position="345"/>
        <end position="367"/>
    </location>
</feature>
<accession>A0AAD9B3S6</accession>
<organism evidence="2 3">
    <name type="scientific">Dissostichus eleginoides</name>
    <name type="common">Patagonian toothfish</name>
    <name type="synonym">Dissostichus amissus</name>
    <dbReference type="NCBI Taxonomy" id="100907"/>
    <lineage>
        <taxon>Eukaryota</taxon>
        <taxon>Metazoa</taxon>
        <taxon>Chordata</taxon>
        <taxon>Craniata</taxon>
        <taxon>Vertebrata</taxon>
        <taxon>Euteleostomi</taxon>
        <taxon>Actinopterygii</taxon>
        <taxon>Neopterygii</taxon>
        <taxon>Teleostei</taxon>
        <taxon>Neoteleostei</taxon>
        <taxon>Acanthomorphata</taxon>
        <taxon>Eupercaria</taxon>
        <taxon>Perciformes</taxon>
        <taxon>Notothenioidei</taxon>
        <taxon>Nototheniidae</taxon>
        <taxon>Dissostichus</taxon>
    </lineage>
</organism>
<keyword evidence="2" id="KW-0418">Kinase</keyword>
<feature type="compositionally biased region" description="Basic and acidic residues" evidence="1">
    <location>
        <begin position="114"/>
        <end position="140"/>
    </location>
</feature>
<proteinExistence type="predicted"/>
<feature type="compositionally biased region" description="Basic and acidic residues" evidence="1">
    <location>
        <begin position="48"/>
        <end position="60"/>
    </location>
</feature>
<dbReference type="AlphaFoldDB" id="A0AAD9B3S6"/>
<protein>
    <submittedName>
        <fullName evidence="2">Anhydro-N-acetylmuramic acid kinase</fullName>
    </submittedName>
</protein>
<feature type="region of interest" description="Disordered" evidence="1">
    <location>
        <begin position="28"/>
        <end position="75"/>
    </location>
</feature>
<reference evidence="2" key="1">
    <citation type="submission" date="2023-04" db="EMBL/GenBank/DDBJ databases">
        <title>Chromosome-level genome of Chaenocephalus aceratus.</title>
        <authorList>
            <person name="Park H."/>
        </authorList>
    </citation>
    <scope>NUCLEOTIDE SEQUENCE</scope>
    <source>
        <strain evidence="2">DE</strain>
        <tissue evidence="2">Muscle</tissue>
    </source>
</reference>
<evidence type="ECO:0000256" key="1">
    <source>
        <dbReference type="SAM" id="MobiDB-lite"/>
    </source>
</evidence>
<evidence type="ECO:0000313" key="2">
    <source>
        <dbReference type="EMBL" id="KAK1875084.1"/>
    </source>
</evidence>
<feature type="region of interest" description="Disordered" evidence="1">
    <location>
        <begin position="114"/>
        <end position="210"/>
    </location>
</feature>
<name>A0AAD9B3S6_DISEL</name>
<gene>
    <name evidence="2" type="ORF">KUDE01_032114</name>
</gene>